<keyword evidence="3" id="KW-1185">Reference proteome</keyword>
<gene>
    <name evidence="2" type="primary">Vigan.08G252700</name>
    <name evidence="2" type="ORF">VIGAN_08252700</name>
</gene>
<feature type="compositionally biased region" description="Basic and acidic residues" evidence="1">
    <location>
        <begin position="57"/>
        <end position="67"/>
    </location>
</feature>
<sequence>MTATQNQSARTTVLGFLCNWNITAALTANTITPQRHHDWNTTIEGRDSYGSSDEDDGHNNRERERRGRTQTNTHTEDGSKERHRTEIEDGLKEKGKRDGSTEKKSLGFEKVRKARG</sequence>
<evidence type="ECO:0000313" key="3">
    <source>
        <dbReference type="Proteomes" id="UP000291084"/>
    </source>
</evidence>
<evidence type="ECO:0000313" key="2">
    <source>
        <dbReference type="EMBL" id="BAT95744.1"/>
    </source>
</evidence>
<dbReference type="AlphaFoldDB" id="A0A0S3SSD3"/>
<protein>
    <submittedName>
        <fullName evidence="2">Uncharacterized protein</fullName>
    </submittedName>
</protein>
<feature type="region of interest" description="Disordered" evidence="1">
    <location>
        <begin position="35"/>
        <end position="116"/>
    </location>
</feature>
<name>A0A0S3SSD3_PHAAN</name>
<dbReference type="EMBL" id="AP015041">
    <property type="protein sequence ID" value="BAT95744.1"/>
    <property type="molecule type" value="Genomic_DNA"/>
</dbReference>
<proteinExistence type="predicted"/>
<evidence type="ECO:0000256" key="1">
    <source>
        <dbReference type="SAM" id="MobiDB-lite"/>
    </source>
</evidence>
<organism evidence="2 3">
    <name type="scientific">Vigna angularis var. angularis</name>
    <dbReference type="NCBI Taxonomy" id="157739"/>
    <lineage>
        <taxon>Eukaryota</taxon>
        <taxon>Viridiplantae</taxon>
        <taxon>Streptophyta</taxon>
        <taxon>Embryophyta</taxon>
        <taxon>Tracheophyta</taxon>
        <taxon>Spermatophyta</taxon>
        <taxon>Magnoliopsida</taxon>
        <taxon>eudicotyledons</taxon>
        <taxon>Gunneridae</taxon>
        <taxon>Pentapetalae</taxon>
        <taxon>rosids</taxon>
        <taxon>fabids</taxon>
        <taxon>Fabales</taxon>
        <taxon>Fabaceae</taxon>
        <taxon>Papilionoideae</taxon>
        <taxon>50 kb inversion clade</taxon>
        <taxon>NPAAA clade</taxon>
        <taxon>indigoferoid/millettioid clade</taxon>
        <taxon>Phaseoleae</taxon>
        <taxon>Vigna</taxon>
    </lineage>
</organism>
<reference evidence="2 3" key="1">
    <citation type="journal article" date="2015" name="Sci. Rep.">
        <title>The power of single molecule real-time sequencing technology in the de novo assembly of a eukaryotic genome.</title>
        <authorList>
            <person name="Sakai H."/>
            <person name="Naito K."/>
            <person name="Ogiso-Tanaka E."/>
            <person name="Takahashi Y."/>
            <person name="Iseki K."/>
            <person name="Muto C."/>
            <person name="Satou K."/>
            <person name="Teruya K."/>
            <person name="Shiroma A."/>
            <person name="Shimoji M."/>
            <person name="Hirano T."/>
            <person name="Itoh T."/>
            <person name="Kaga A."/>
            <person name="Tomooka N."/>
        </authorList>
    </citation>
    <scope>NUCLEOTIDE SEQUENCE [LARGE SCALE GENOMIC DNA]</scope>
    <source>
        <strain evidence="3">cv. Shumari</strain>
    </source>
</reference>
<accession>A0A0S3SSD3</accession>
<feature type="compositionally biased region" description="Basic and acidic residues" evidence="1">
    <location>
        <begin position="35"/>
        <end position="47"/>
    </location>
</feature>
<dbReference type="Proteomes" id="UP000291084">
    <property type="component" value="Chromosome 8"/>
</dbReference>
<feature type="compositionally biased region" description="Basic and acidic residues" evidence="1">
    <location>
        <begin position="74"/>
        <end position="116"/>
    </location>
</feature>